<feature type="compositionally biased region" description="Basic and acidic residues" evidence="1">
    <location>
        <begin position="357"/>
        <end position="378"/>
    </location>
</feature>
<feature type="region of interest" description="Disordered" evidence="1">
    <location>
        <begin position="323"/>
        <end position="389"/>
    </location>
</feature>
<evidence type="ECO:0000313" key="3">
    <source>
        <dbReference type="Proteomes" id="UP000327013"/>
    </source>
</evidence>
<organism evidence="2 3">
    <name type="scientific">Carpinus fangiana</name>
    <dbReference type="NCBI Taxonomy" id="176857"/>
    <lineage>
        <taxon>Eukaryota</taxon>
        <taxon>Viridiplantae</taxon>
        <taxon>Streptophyta</taxon>
        <taxon>Embryophyta</taxon>
        <taxon>Tracheophyta</taxon>
        <taxon>Spermatophyta</taxon>
        <taxon>Magnoliopsida</taxon>
        <taxon>eudicotyledons</taxon>
        <taxon>Gunneridae</taxon>
        <taxon>Pentapetalae</taxon>
        <taxon>rosids</taxon>
        <taxon>fabids</taxon>
        <taxon>Fagales</taxon>
        <taxon>Betulaceae</taxon>
        <taxon>Carpinus</taxon>
    </lineage>
</organism>
<dbReference type="EMBL" id="CM017325">
    <property type="protein sequence ID" value="KAE8057094.1"/>
    <property type="molecule type" value="Genomic_DNA"/>
</dbReference>
<proteinExistence type="predicted"/>
<dbReference type="OrthoDB" id="1714508at2759"/>
<feature type="region of interest" description="Disordered" evidence="1">
    <location>
        <begin position="412"/>
        <end position="432"/>
    </location>
</feature>
<dbReference type="PANTHER" id="PTHR13464">
    <property type="entry name" value="TRANSCRIPTIONAL REGULATOR PROTEIN HCNGP"/>
    <property type="match status" value="1"/>
</dbReference>
<feature type="compositionally biased region" description="Basic and acidic residues" evidence="1">
    <location>
        <begin position="41"/>
        <end position="75"/>
    </location>
</feature>
<keyword evidence="3" id="KW-1185">Reference proteome</keyword>
<dbReference type="GO" id="GO:0006355">
    <property type="term" value="P:regulation of DNA-templated transcription"/>
    <property type="evidence" value="ECO:0007669"/>
    <property type="project" value="InterPro"/>
</dbReference>
<feature type="compositionally biased region" description="Basic and acidic residues" evidence="1">
    <location>
        <begin position="414"/>
        <end position="432"/>
    </location>
</feature>
<name>A0A5N6RAZ6_9ROSI</name>
<dbReference type="GO" id="GO:0005634">
    <property type="term" value="C:nucleus"/>
    <property type="evidence" value="ECO:0007669"/>
    <property type="project" value="TreeGrafter"/>
</dbReference>
<feature type="compositionally biased region" description="Polar residues" evidence="1">
    <location>
        <begin position="379"/>
        <end position="388"/>
    </location>
</feature>
<protein>
    <recommendedName>
        <fullName evidence="4">SAP30-binding protein</fullName>
    </recommendedName>
</protein>
<reference evidence="2 3" key="1">
    <citation type="submission" date="2019-06" db="EMBL/GenBank/DDBJ databases">
        <title>A chromosomal-level reference genome of Carpinus fangiana (Coryloideae, Betulaceae).</title>
        <authorList>
            <person name="Yang X."/>
            <person name="Wang Z."/>
            <person name="Zhang L."/>
            <person name="Hao G."/>
            <person name="Liu J."/>
            <person name="Yang Y."/>
        </authorList>
    </citation>
    <scope>NUCLEOTIDE SEQUENCE [LARGE SCALE GENOMIC DNA]</scope>
    <source>
        <strain evidence="2">Cfa_2016G</strain>
        <tissue evidence="2">Leaf</tissue>
    </source>
</reference>
<sequence>MASKKKQFEGIAMLSMYNDEEEEDEDMEDVKEQEEEEDEKIEQQEAEREQQDGDYMDLRMAEQDDSLVKSEDRISGDAANDDSPPIASENTTQQPQVTAVSPQPEVVAASESVKMSGRRNLTIVDYGHDEVAMSPEPEDGEIEGSGRTMFESELQTANGHFQEKTTPGTVQALTPSNPVTPLSSDPSRYDTMNYAMHESEGAQVEEAVMEQEKEIDPLDTFLPPPPKAKCSEELQRKINKFLDYKKYGKSFNAEVRNRKDYRNPDFLLHAVRYQDIDQIGSCFSKDVFDPHGYDKSDYYDEIEADMRREELEKKKNNKVEFVSGGTQSGTIAPTPKVNMPIPAATGLLSVPPAADTTTRDGRPNKKSKWDKVDGDRRNSVSSGSQDSISAAGAHAALLSVATAGTGYMAFAQQRRREAEEKKSSERKVERRS</sequence>
<dbReference type="Pfam" id="PF07818">
    <property type="entry name" value="HCNGP"/>
    <property type="match status" value="1"/>
</dbReference>
<evidence type="ECO:0000256" key="1">
    <source>
        <dbReference type="SAM" id="MobiDB-lite"/>
    </source>
</evidence>
<gene>
    <name evidence="2" type="ORF">FH972_013812</name>
</gene>
<dbReference type="PANTHER" id="PTHR13464:SF0">
    <property type="entry name" value="SAP30-BINDING PROTEIN"/>
    <property type="match status" value="1"/>
</dbReference>
<accession>A0A5N6RAZ6</accession>
<feature type="compositionally biased region" description="Acidic residues" evidence="1">
    <location>
        <begin position="18"/>
        <end position="40"/>
    </location>
</feature>
<feature type="compositionally biased region" description="Polar residues" evidence="1">
    <location>
        <begin position="166"/>
        <end position="186"/>
    </location>
</feature>
<dbReference type="Proteomes" id="UP000327013">
    <property type="component" value="Chromosome 5"/>
</dbReference>
<feature type="region of interest" description="Disordered" evidence="1">
    <location>
        <begin position="1"/>
        <end position="113"/>
    </location>
</feature>
<feature type="compositionally biased region" description="Polar residues" evidence="1">
    <location>
        <begin position="88"/>
        <end position="101"/>
    </location>
</feature>
<evidence type="ECO:0008006" key="4">
    <source>
        <dbReference type="Google" id="ProtNLM"/>
    </source>
</evidence>
<dbReference type="InterPro" id="IPR012479">
    <property type="entry name" value="SAP30BP"/>
</dbReference>
<evidence type="ECO:0000313" key="2">
    <source>
        <dbReference type="EMBL" id="KAE8057094.1"/>
    </source>
</evidence>
<feature type="region of interest" description="Disordered" evidence="1">
    <location>
        <begin position="166"/>
        <end position="229"/>
    </location>
</feature>
<dbReference type="AlphaFoldDB" id="A0A5N6RAZ6"/>